<reference evidence="3" key="2">
    <citation type="submission" date="2021-08" db="EMBL/GenBank/DDBJ databases">
        <authorList>
            <person name="Gostincar C."/>
            <person name="Sun X."/>
            <person name="Song Z."/>
            <person name="Gunde-Cimerman N."/>
        </authorList>
    </citation>
    <scope>NUCLEOTIDE SEQUENCE</scope>
    <source>
        <strain evidence="3">EXF-9298</strain>
    </source>
</reference>
<sequence length="191" mass="21192">MLVPCVIPFWLLALYVLLASAAFSDQNGLLCARQRPAQLHIHGNRIHQQRMSLQPAIESASSRLFLRAAFTSPPFKHSDTRTLAQVSTHTNSTQLAYGSWARDSRPFPNQGESLNDGLISRIEDMNLAKDTDDSDETSIEQQHNDATNAPDDEECPTGHDTLDCETDTTTQKLGGSLIEHESENGCVMWQI</sequence>
<keyword evidence="4" id="KW-1185">Reference proteome</keyword>
<dbReference type="EMBL" id="JAHFXS010001179">
    <property type="protein sequence ID" value="KAG9979119.1"/>
    <property type="molecule type" value="Genomic_DNA"/>
</dbReference>
<keyword evidence="2" id="KW-0732">Signal</keyword>
<evidence type="ECO:0000256" key="1">
    <source>
        <dbReference type="SAM" id="MobiDB-lite"/>
    </source>
</evidence>
<dbReference type="AlphaFoldDB" id="A0A9P8JUC8"/>
<reference evidence="3" key="1">
    <citation type="journal article" date="2021" name="J Fungi (Basel)">
        <title>Virulence traits and population genomics of the black yeast Aureobasidium melanogenum.</title>
        <authorList>
            <person name="Cernosa A."/>
            <person name="Sun X."/>
            <person name="Gostincar C."/>
            <person name="Fang C."/>
            <person name="Gunde-Cimerman N."/>
            <person name="Song Z."/>
        </authorList>
    </citation>
    <scope>NUCLEOTIDE SEQUENCE</scope>
    <source>
        <strain evidence="3">EXF-9298</strain>
    </source>
</reference>
<organism evidence="3 4">
    <name type="scientific">Aureobasidium melanogenum</name>
    <name type="common">Aureobasidium pullulans var. melanogenum</name>
    <dbReference type="NCBI Taxonomy" id="46634"/>
    <lineage>
        <taxon>Eukaryota</taxon>
        <taxon>Fungi</taxon>
        <taxon>Dikarya</taxon>
        <taxon>Ascomycota</taxon>
        <taxon>Pezizomycotina</taxon>
        <taxon>Dothideomycetes</taxon>
        <taxon>Dothideomycetidae</taxon>
        <taxon>Dothideales</taxon>
        <taxon>Saccotheciaceae</taxon>
        <taxon>Aureobasidium</taxon>
    </lineage>
</organism>
<evidence type="ECO:0000313" key="4">
    <source>
        <dbReference type="Proteomes" id="UP000729357"/>
    </source>
</evidence>
<accession>A0A9P8JUC8</accession>
<proteinExistence type="predicted"/>
<feature type="signal peptide" evidence="2">
    <location>
        <begin position="1"/>
        <end position="21"/>
    </location>
</feature>
<evidence type="ECO:0000256" key="2">
    <source>
        <dbReference type="SAM" id="SignalP"/>
    </source>
</evidence>
<name>A0A9P8JUC8_AURME</name>
<protein>
    <submittedName>
        <fullName evidence="3">Uncharacterized protein</fullName>
    </submittedName>
</protein>
<gene>
    <name evidence="3" type="ORF">KCU98_g8985</name>
</gene>
<dbReference type="Proteomes" id="UP000729357">
    <property type="component" value="Unassembled WGS sequence"/>
</dbReference>
<evidence type="ECO:0000313" key="3">
    <source>
        <dbReference type="EMBL" id="KAG9979119.1"/>
    </source>
</evidence>
<feature type="region of interest" description="Disordered" evidence="1">
    <location>
        <begin position="129"/>
        <end position="163"/>
    </location>
</feature>
<comment type="caution">
    <text evidence="3">The sequence shown here is derived from an EMBL/GenBank/DDBJ whole genome shotgun (WGS) entry which is preliminary data.</text>
</comment>
<feature type="non-terminal residue" evidence="3">
    <location>
        <position position="191"/>
    </location>
</feature>
<feature type="chain" id="PRO_5040483328" evidence="2">
    <location>
        <begin position="22"/>
        <end position="191"/>
    </location>
</feature>